<dbReference type="Proteomes" id="UP001190700">
    <property type="component" value="Unassembled WGS sequence"/>
</dbReference>
<name>A0AAE0BSY3_9CHLO</name>
<evidence type="ECO:0000256" key="1">
    <source>
        <dbReference type="SAM" id="MobiDB-lite"/>
    </source>
</evidence>
<reference evidence="3 4" key="1">
    <citation type="journal article" date="2015" name="Genome Biol. Evol.">
        <title>Comparative Genomics of a Bacterivorous Green Alga Reveals Evolutionary Causalities and Consequences of Phago-Mixotrophic Mode of Nutrition.</title>
        <authorList>
            <person name="Burns J.A."/>
            <person name="Paasch A."/>
            <person name="Narechania A."/>
            <person name="Kim E."/>
        </authorList>
    </citation>
    <scope>NUCLEOTIDE SEQUENCE [LARGE SCALE GENOMIC DNA]</scope>
    <source>
        <strain evidence="3 4">PLY_AMNH</strain>
    </source>
</reference>
<sequence length="330" mass="35392">MSFKSEFAALASLMIAAMCISISNCQPMPPPPASEALVLADAFLPQLAPFLNSLSGLSFEERMRLIGDVVQSAQRQEYGDSDSDSDCYRDSDYDYDYDKKGGGHHGHGNNGHGHGNNGHGDGKDSDGKNNDHGHGNYGHGDGKDSDGKDNYHGDAKDSDGKDNYHGDAKDSDGKNTYHGDGEDGDGKKDSDSGQYYGSYGRNATRKLSESVKRDDYSYDYYGSRGPGGRPRCRDSDYSEEEGPNLVPYYLTWIAFGIEIGAVAADVLSILVDFFTDFFLNGAIAIDKLSVGSQSMTHLLDMGSILIAAHSVKDSAIPGPLSIIKAAVPGI</sequence>
<feature type="region of interest" description="Disordered" evidence="1">
    <location>
        <begin position="218"/>
        <end position="238"/>
    </location>
</feature>
<organism evidence="3 4">
    <name type="scientific">Cymbomonas tetramitiformis</name>
    <dbReference type="NCBI Taxonomy" id="36881"/>
    <lineage>
        <taxon>Eukaryota</taxon>
        <taxon>Viridiplantae</taxon>
        <taxon>Chlorophyta</taxon>
        <taxon>Pyramimonadophyceae</taxon>
        <taxon>Pyramimonadales</taxon>
        <taxon>Pyramimonadaceae</taxon>
        <taxon>Cymbomonas</taxon>
    </lineage>
</organism>
<dbReference type="EMBL" id="LGRX02033382">
    <property type="protein sequence ID" value="KAK3241514.1"/>
    <property type="molecule type" value="Genomic_DNA"/>
</dbReference>
<dbReference type="AlphaFoldDB" id="A0AAE0BSY3"/>
<feature type="compositionally biased region" description="Basic and acidic residues" evidence="1">
    <location>
        <begin position="120"/>
        <end position="191"/>
    </location>
</feature>
<feature type="region of interest" description="Disordered" evidence="1">
    <location>
        <begin position="98"/>
        <end position="201"/>
    </location>
</feature>
<feature type="signal peptide" evidence="2">
    <location>
        <begin position="1"/>
        <end position="25"/>
    </location>
</feature>
<proteinExistence type="predicted"/>
<protein>
    <submittedName>
        <fullName evidence="3">Uncharacterized protein</fullName>
    </submittedName>
</protein>
<comment type="caution">
    <text evidence="3">The sequence shown here is derived from an EMBL/GenBank/DDBJ whole genome shotgun (WGS) entry which is preliminary data.</text>
</comment>
<feature type="compositionally biased region" description="Gly residues" evidence="1">
    <location>
        <begin position="108"/>
        <end position="119"/>
    </location>
</feature>
<evidence type="ECO:0000313" key="4">
    <source>
        <dbReference type="Proteomes" id="UP001190700"/>
    </source>
</evidence>
<feature type="chain" id="PRO_5042270314" evidence="2">
    <location>
        <begin position="26"/>
        <end position="330"/>
    </location>
</feature>
<keyword evidence="4" id="KW-1185">Reference proteome</keyword>
<accession>A0AAE0BSY3</accession>
<keyword evidence="2" id="KW-0732">Signal</keyword>
<evidence type="ECO:0000313" key="3">
    <source>
        <dbReference type="EMBL" id="KAK3241514.1"/>
    </source>
</evidence>
<evidence type="ECO:0000256" key="2">
    <source>
        <dbReference type="SAM" id="SignalP"/>
    </source>
</evidence>
<gene>
    <name evidence="3" type="ORF">CYMTET_48727</name>
</gene>